<dbReference type="InterPro" id="IPR020946">
    <property type="entry name" value="Flavin_mOase-like"/>
</dbReference>
<protein>
    <submittedName>
        <fullName evidence="6">FMO5 protein</fullName>
    </submittedName>
</protein>
<proteinExistence type="inferred from homology"/>
<comment type="similarity">
    <text evidence="1">Belongs to the FMO family.</text>
</comment>
<keyword evidence="3" id="KW-0274">FAD</keyword>
<dbReference type="OrthoDB" id="413515at2759"/>
<organism evidence="6 7">
    <name type="scientific">Symbiodinium natans</name>
    <dbReference type="NCBI Taxonomy" id="878477"/>
    <lineage>
        <taxon>Eukaryota</taxon>
        <taxon>Sar</taxon>
        <taxon>Alveolata</taxon>
        <taxon>Dinophyceae</taxon>
        <taxon>Suessiales</taxon>
        <taxon>Symbiodiniaceae</taxon>
        <taxon>Symbiodinium</taxon>
    </lineage>
</organism>
<evidence type="ECO:0000256" key="2">
    <source>
        <dbReference type="ARBA" id="ARBA00022630"/>
    </source>
</evidence>
<comment type="caution">
    <text evidence="6">The sequence shown here is derived from an EMBL/GenBank/DDBJ whole genome shotgun (WGS) entry which is preliminary data.</text>
</comment>
<dbReference type="PANTHER" id="PTHR23023">
    <property type="entry name" value="DIMETHYLANILINE MONOOXYGENASE"/>
    <property type="match status" value="1"/>
</dbReference>
<dbReference type="PIRSF" id="PIRSF000332">
    <property type="entry name" value="FMO"/>
    <property type="match status" value="1"/>
</dbReference>
<evidence type="ECO:0000313" key="6">
    <source>
        <dbReference type="EMBL" id="CAE7259709.1"/>
    </source>
</evidence>
<keyword evidence="2" id="KW-0285">Flavoprotein</keyword>
<dbReference type="EMBL" id="CAJNDS010001435">
    <property type="protein sequence ID" value="CAE7259709.1"/>
    <property type="molecule type" value="Genomic_DNA"/>
</dbReference>
<dbReference type="SUPFAM" id="SSF51905">
    <property type="entry name" value="FAD/NAD(P)-binding domain"/>
    <property type="match status" value="2"/>
</dbReference>
<dbReference type="Proteomes" id="UP000604046">
    <property type="component" value="Unassembled WGS sequence"/>
</dbReference>
<dbReference type="Gene3D" id="3.50.50.60">
    <property type="entry name" value="FAD/NAD(P)-binding domain"/>
    <property type="match status" value="1"/>
</dbReference>
<evidence type="ECO:0000256" key="4">
    <source>
        <dbReference type="ARBA" id="ARBA00022857"/>
    </source>
</evidence>
<keyword evidence="4" id="KW-0521">NADP</keyword>
<keyword evidence="7" id="KW-1185">Reference proteome</keyword>
<evidence type="ECO:0000256" key="1">
    <source>
        <dbReference type="ARBA" id="ARBA00009183"/>
    </source>
</evidence>
<dbReference type="InterPro" id="IPR050346">
    <property type="entry name" value="FMO-like"/>
</dbReference>
<dbReference type="InterPro" id="IPR036188">
    <property type="entry name" value="FAD/NAD-bd_sf"/>
</dbReference>
<gene>
    <name evidence="6" type="primary">FMO5</name>
    <name evidence="6" type="ORF">SNAT2548_LOCUS13547</name>
</gene>
<dbReference type="InterPro" id="IPR000960">
    <property type="entry name" value="Flavin_mOase"/>
</dbReference>
<dbReference type="PRINTS" id="PR00370">
    <property type="entry name" value="FMOXYGENASE"/>
</dbReference>
<dbReference type="GO" id="GO:0050660">
    <property type="term" value="F:flavin adenine dinucleotide binding"/>
    <property type="evidence" value="ECO:0007669"/>
    <property type="project" value="InterPro"/>
</dbReference>
<dbReference type="AlphaFoldDB" id="A0A812MNS4"/>
<evidence type="ECO:0000256" key="5">
    <source>
        <dbReference type="ARBA" id="ARBA00023002"/>
    </source>
</evidence>
<dbReference type="Pfam" id="PF00743">
    <property type="entry name" value="FMO-like"/>
    <property type="match status" value="1"/>
</dbReference>
<evidence type="ECO:0000256" key="3">
    <source>
        <dbReference type="ARBA" id="ARBA00022827"/>
    </source>
</evidence>
<dbReference type="GO" id="GO:0004499">
    <property type="term" value="F:N,N-dimethylaniline monooxygenase activity"/>
    <property type="evidence" value="ECO:0007669"/>
    <property type="project" value="InterPro"/>
</dbReference>
<evidence type="ECO:0000313" key="7">
    <source>
        <dbReference type="Proteomes" id="UP000604046"/>
    </source>
</evidence>
<keyword evidence="5" id="KW-0560">Oxidoreductase</keyword>
<reference evidence="6" key="1">
    <citation type="submission" date="2021-02" db="EMBL/GenBank/DDBJ databases">
        <authorList>
            <person name="Dougan E. K."/>
            <person name="Rhodes N."/>
            <person name="Thang M."/>
            <person name="Chan C."/>
        </authorList>
    </citation>
    <scope>NUCLEOTIDE SEQUENCE</scope>
</reference>
<dbReference type="GO" id="GO:0050661">
    <property type="term" value="F:NADP binding"/>
    <property type="evidence" value="ECO:0007669"/>
    <property type="project" value="InterPro"/>
</dbReference>
<accession>A0A812MNS4</accession>
<name>A0A812MNS4_9DINO</name>
<sequence>MQGGAEGGGGSVAIIGAGPSGLAAAKAALEEGLRRGYGEGPSVFEKSGGVGGLWRASEGKVWDSLRTNLSKYTCAFSDFPWPEEAETFPKAREVCRYLERFAESLQPHLHLHCEVTSVSRGQDGETSGWQLAWREAGEPKQQHFRHLVVASGIFEKAHLQLPGLETFPGLLRHAADYRKPEEFAGKKVLVVGSAFSGADIAVDLSSCASVTVAGGKPMWYIPRYVNGVPADLAFYSRKPKPKQTPEESNRQRHQFLSGLAQMPEALTAPSDWTRPPFVCISDHFADAVRTGAVSVAGTVSNVTGSTVHFADGRSEEFEALLVATGYDLDLPFLVPELKKAVHLERDQLQPLILSHCTWPPEEFPGLAFVGIYRGPYFAVLELQARWACGVFSGRLRAPTEEERRESLDRAWALRAGEDRPQFPQSYVDMAEELADLVGVHPRELESPSHPLHHLYPDVLEGPLLPFHYRLVGFGAHPSVAERAIRECRKALARDARM</sequence>